<dbReference type="EMBL" id="PDLM01000008">
    <property type="protein sequence ID" value="RDW71603.1"/>
    <property type="molecule type" value="Genomic_DNA"/>
</dbReference>
<organism evidence="1 2">
    <name type="scientific">Coleophoma cylindrospora</name>
    <dbReference type="NCBI Taxonomy" id="1849047"/>
    <lineage>
        <taxon>Eukaryota</taxon>
        <taxon>Fungi</taxon>
        <taxon>Dikarya</taxon>
        <taxon>Ascomycota</taxon>
        <taxon>Pezizomycotina</taxon>
        <taxon>Leotiomycetes</taxon>
        <taxon>Helotiales</taxon>
        <taxon>Dermateaceae</taxon>
        <taxon>Coleophoma</taxon>
    </lineage>
</organism>
<protein>
    <submittedName>
        <fullName evidence="1">Uncharacterized protein</fullName>
    </submittedName>
</protein>
<evidence type="ECO:0000313" key="1">
    <source>
        <dbReference type="EMBL" id="RDW71603.1"/>
    </source>
</evidence>
<proteinExistence type="predicted"/>
<dbReference type="Proteomes" id="UP000256645">
    <property type="component" value="Unassembled WGS sequence"/>
</dbReference>
<evidence type="ECO:0000313" key="2">
    <source>
        <dbReference type="Proteomes" id="UP000256645"/>
    </source>
</evidence>
<accession>A0A3D8RC27</accession>
<comment type="caution">
    <text evidence="1">The sequence shown here is derived from an EMBL/GenBank/DDBJ whole genome shotgun (WGS) entry which is preliminary data.</text>
</comment>
<keyword evidence="2" id="KW-1185">Reference proteome</keyword>
<reference evidence="1 2" key="1">
    <citation type="journal article" date="2018" name="IMA Fungus">
        <title>IMA Genome-F 9: Draft genome sequence of Annulohypoxylon stygium, Aspergillus mulundensis, Berkeleyomyces basicola (syn. Thielaviopsis basicola), Ceratocystis smalleyi, two Cercospora beticola strains, Coleophoma cylindrospora, Fusarium fracticaudum, Phialophora cf. hyalina, and Morchella septimelata.</title>
        <authorList>
            <person name="Wingfield B.D."/>
            <person name="Bills G.F."/>
            <person name="Dong Y."/>
            <person name="Huang W."/>
            <person name="Nel W.J."/>
            <person name="Swalarsk-Parry B.S."/>
            <person name="Vaghefi N."/>
            <person name="Wilken P.M."/>
            <person name="An Z."/>
            <person name="de Beer Z.W."/>
            <person name="De Vos L."/>
            <person name="Chen L."/>
            <person name="Duong T.A."/>
            <person name="Gao Y."/>
            <person name="Hammerbacher A."/>
            <person name="Kikkert J.R."/>
            <person name="Li Y."/>
            <person name="Li H."/>
            <person name="Li K."/>
            <person name="Li Q."/>
            <person name="Liu X."/>
            <person name="Ma X."/>
            <person name="Naidoo K."/>
            <person name="Pethybridge S.J."/>
            <person name="Sun J."/>
            <person name="Steenkamp E.T."/>
            <person name="van der Nest M.A."/>
            <person name="van Wyk S."/>
            <person name="Wingfield M.J."/>
            <person name="Xiong C."/>
            <person name="Yue Q."/>
            <person name="Zhang X."/>
        </authorList>
    </citation>
    <scope>NUCLEOTIDE SEQUENCE [LARGE SCALE GENOMIC DNA]</scope>
    <source>
        <strain evidence="1 2">BP6252</strain>
    </source>
</reference>
<name>A0A3D8RC27_9HELO</name>
<sequence length="103" mass="10963">MARHARESQWGAGGQLRCQHVEEEKNRHPDGDVIGGKTTRLCVSPSVREHPLTGPVARVSQGSALMITIRMKGKVGYGIKLAPAVVRSGIGPCSNGPLLVNAR</sequence>
<dbReference type="AlphaFoldDB" id="A0A3D8RC27"/>
<gene>
    <name evidence="1" type="ORF">BP6252_08166</name>
</gene>